<feature type="transmembrane region" description="Helical" evidence="6">
    <location>
        <begin position="338"/>
        <end position="359"/>
    </location>
</feature>
<evidence type="ECO:0000256" key="1">
    <source>
        <dbReference type="ARBA" id="ARBA00004651"/>
    </source>
</evidence>
<accession>A0ABV4QAZ6</accession>
<dbReference type="Gene3D" id="1.20.1250.20">
    <property type="entry name" value="MFS general substrate transporter like domains"/>
    <property type="match status" value="1"/>
</dbReference>
<evidence type="ECO:0000313" key="9">
    <source>
        <dbReference type="Proteomes" id="UP001569963"/>
    </source>
</evidence>
<dbReference type="SUPFAM" id="SSF103473">
    <property type="entry name" value="MFS general substrate transporter"/>
    <property type="match status" value="1"/>
</dbReference>
<organism evidence="8 9">
    <name type="scientific">Actinomadura monticuli</name>
    <dbReference type="NCBI Taxonomy" id="3097367"/>
    <lineage>
        <taxon>Bacteria</taxon>
        <taxon>Bacillati</taxon>
        <taxon>Actinomycetota</taxon>
        <taxon>Actinomycetes</taxon>
        <taxon>Streptosporangiales</taxon>
        <taxon>Thermomonosporaceae</taxon>
        <taxon>Actinomadura</taxon>
    </lineage>
</organism>
<proteinExistence type="predicted"/>
<dbReference type="EMBL" id="JAXCEI010000006">
    <property type="protein sequence ID" value="MFA1540335.1"/>
    <property type="molecule type" value="Genomic_DNA"/>
</dbReference>
<evidence type="ECO:0000256" key="5">
    <source>
        <dbReference type="ARBA" id="ARBA00023136"/>
    </source>
</evidence>
<feature type="transmembrane region" description="Helical" evidence="6">
    <location>
        <begin position="98"/>
        <end position="122"/>
    </location>
</feature>
<gene>
    <name evidence="8" type="ORF">SM611_15505</name>
</gene>
<feature type="transmembrane region" description="Helical" evidence="6">
    <location>
        <begin position="401"/>
        <end position="422"/>
    </location>
</feature>
<feature type="transmembrane region" description="Helical" evidence="6">
    <location>
        <begin position="142"/>
        <end position="161"/>
    </location>
</feature>
<feature type="transmembrane region" description="Helical" evidence="6">
    <location>
        <begin position="258"/>
        <end position="277"/>
    </location>
</feature>
<dbReference type="Pfam" id="PF07690">
    <property type="entry name" value="MFS_1"/>
    <property type="match status" value="2"/>
</dbReference>
<dbReference type="InterPro" id="IPR020846">
    <property type="entry name" value="MFS_dom"/>
</dbReference>
<feature type="transmembrane region" description="Helical" evidence="6">
    <location>
        <begin position="314"/>
        <end position="332"/>
    </location>
</feature>
<evidence type="ECO:0000256" key="3">
    <source>
        <dbReference type="ARBA" id="ARBA00022692"/>
    </source>
</evidence>
<evidence type="ECO:0000259" key="7">
    <source>
        <dbReference type="PROSITE" id="PS50850"/>
    </source>
</evidence>
<evidence type="ECO:0000256" key="2">
    <source>
        <dbReference type="ARBA" id="ARBA00022475"/>
    </source>
</evidence>
<keyword evidence="2" id="KW-1003">Cell membrane</keyword>
<dbReference type="RefSeq" id="WP_371950241.1">
    <property type="nucleotide sequence ID" value="NZ_JAXCEI010000006.1"/>
</dbReference>
<evidence type="ECO:0000256" key="4">
    <source>
        <dbReference type="ARBA" id="ARBA00022989"/>
    </source>
</evidence>
<evidence type="ECO:0000313" key="8">
    <source>
        <dbReference type="EMBL" id="MFA1540335.1"/>
    </source>
</evidence>
<comment type="caution">
    <text evidence="8">The sequence shown here is derived from an EMBL/GenBank/DDBJ whole genome shotgun (WGS) entry which is preliminary data.</text>
</comment>
<dbReference type="PANTHER" id="PTHR23513">
    <property type="entry name" value="INTEGRAL MEMBRANE EFFLUX PROTEIN-RELATED"/>
    <property type="match status" value="1"/>
</dbReference>
<dbReference type="InterPro" id="IPR036259">
    <property type="entry name" value="MFS_trans_sf"/>
</dbReference>
<evidence type="ECO:0000256" key="6">
    <source>
        <dbReference type="SAM" id="Phobius"/>
    </source>
</evidence>
<feature type="transmembrane region" description="Helical" evidence="6">
    <location>
        <begin position="73"/>
        <end position="91"/>
    </location>
</feature>
<reference evidence="8 9" key="1">
    <citation type="submission" date="2023-11" db="EMBL/GenBank/DDBJ databases">
        <title>Actinomadura monticuli sp. nov., isolated from volcanic ash.</title>
        <authorList>
            <person name="Lee S.D."/>
            <person name="Yang H."/>
            <person name="Kim I.S."/>
        </authorList>
    </citation>
    <scope>NUCLEOTIDE SEQUENCE [LARGE SCALE GENOMIC DNA]</scope>
    <source>
        <strain evidence="8 9">DLS-62</strain>
    </source>
</reference>
<keyword evidence="4 6" id="KW-1133">Transmembrane helix</keyword>
<keyword evidence="9" id="KW-1185">Reference proteome</keyword>
<name>A0ABV4QAZ6_9ACTN</name>
<dbReference type="PANTHER" id="PTHR23513:SF11">
    <property type="entry name" value="STAPHYLOFERRIN A TRANSPORTER"/>
    <property type="match status" value="1"/>
</dbReference>
<feature type="transmembrane region" description="Helical" evidence="6">
    <location>
        <begin position="283"/>
        <end position="302"/>
    </location>
</feature>
<dbReference type="Proteomes" id="UP001569963">
    <property type="component" value="Unassembled WGS sequence"/>
</dbReference>
<sequence>MIGRTAALPLHLTSATLLRVSAEGVATALVLTVQARTGDAATAGYLQTAMTLPYVLSGPIIGNALDRVARPRTVAVALAACYALATGVLLAMAGSSPLVLALCVAAVIGCTEPIVVALTSLLPRFVPAGRLSRAYGLEASSYNLAGIAGPGLAAALAGAAGGQYAGTAVVAAGVLGLLALPLLPFPGPDVTPDEEPPKAASAVGVAGADAGSTAEMASSAQAEAGTPRAGPWFSVITGGLVVLAEGRVLRALTVATTLAWMGFGGVAVTAVLLAEHIGAAPSAGGRLLVALAVGSLIGSLASSRWLTPKHAEPVMLAGLVAFGASLAALAVAPSMPWATAAFVAAGISEGPVFAATLMLRQRESPPDRLGQVNTTGGSLKIGASAVGAALTAAAADAIGPVGLVLAIAAFQFAGAAAGFLLLRVPPDESSAGPRG</sequence>
<dbReference type="InterPro" id="IPR011701">
    <property type="entry name" value="MFS"/>
</dbReference>
<comment type="subcellular location">
    <subcellularLocation>
        <location evidence="1">Cell membrane</location>
        <topology evidence="1">Multi-pass membrane protein</topology>
    </subcellularLocation>
</comment>
<feature type="transmembrane region" description="Helical" evidence="6">
    <location>
        <begin position="168"/>
        <end position="187"/>
    </location>
</feature>
<dbReference type="PROSITE" id="PS50850">
    <property type="entry name" value="MFS"/>
    <property type="match status" value="1"/>
</dbReference>
<keyword evidence="3 6" id="KW-0812">Transmembrane</keyword>
<feature type="domain" description="Major facilitator superfamily (MFS) profile" evidence="7">
    <location>
        <begin position="248"/>
        <end position="435"/>
    </location>
</feature>
<protein>
    <submittedName>
        <fullName evidence="8">MFS transporter</fullName>
    </submittedName>
</protein>
<keyword evidence="5 6" id="KW-0472">Membrane</keyword>